<feature type="transmembrane region" description="Helical" evidence="7">
    <location>
        <begin position="952"/>
        <end position="970"/>
    </location>
</feature>
<dbReference type="CDD" id="cd18578">
    <property type="entry name" value="ABC_6TM_Pgp_ABCB1_D2_like"/>
    <property type="match status" value="1"/>
</dbReference>
<evidence type="ECO:0000256" key="4">
    <source>
        <dbReference type="ARBA" id="ARBA00022840"/>
    </source>
</evidence>
<accession>A0A167KRU4</accession>
<dbReference type="CDD" id="cd03228">
    <property type="entry name" value="ABCC_MRP_Like"/>
    <property type="match status" value="1"/>
</dbReference>
<dbReference type="Gene3D" id="3.40.50.300">
    <property type="entry name" value="P-loop containing nucleotide triphosphate hydrolases"/>
    <property type="match status" value="2"/>
</dbReference>
<evidence type="ECO:0000256" key="3">
    <source>
        <dbReference type="ARBA" id="ARBA00022741"/>
    </source>
</evidence>
<dbReference type="InterPro" id="IPR011527">
    <property type="entry name" value="ABC1_TM_dom"/>
</dbReference>
<dbReference type="GO" id="GO:0016887">
    <property type="term" value="F:ATP hydrolysis activity"/>
    <property type="evidence" value="ECO:0007669"/>
    <property type="project" value="InterPro"/>
</dbReference>
<dbReference type="Pfam" id="PF00005">
    <property type="entry name" value="ABC_tran"/>
    <property type="match status" value="2"/>
</dbReference>
<dbReference type="GO" id="GO:0090374">
    <property type="term" value="P:oligopeptide export from mitochondrion"/>
    <property type="evidence" value="ECO:0007669"/>
    <property type="project" value="TreeGrafter"/>
</dbReference>
<dbReference type="PROSITE" id="PS00211">
    <property type="entry name" value="ABC_TRANSPORTER_1"/>
    <property type="match status" value="1"/>
</dbReference>
<dbReference type="InterPro" id="IPR039421">
    <property type="entry name" value="Type_1_exporter"/>
</dbReference>
<dbReference type="Proteomes" id="UP000243498">
    <property type="component" value="Unassembled WGS sequence"/>
</dbReference>
<gene>
    <name evidence="10" type="ORF">NOR_00696</name>
</gene>
<reference evidence="10 11" key="1">
    <citation type="journal article" date="2016" name="Genome Biol. Evol.">
        <title>Divergent and convergent evolution of fungal pathogenicity.</title>
        <authorList>
            <person name="Shang Y."/>
            <person name="Xiao G."/>
            <person name="Zheng P."/>
            <person name="Cen K."/>
            <person name="Zhan S."/>
            <person name="Wang C."/>
        </authorList>
    </citation>
    <scope>NUCLEOTIDE SEQUENCE [LARGE SCALE GENOMIC DNA]</scope>
    <source>
        <strain evidence="10 11">RCEF 4871</strain>
    </source>
</reference>
<dbReference type="STRING" id="1081105.A0A167KRU4"/>
<dbReference type="InterPro" id="IPR003439">
    <property type="entry name" value="ABC_transporter-like_ATP-bd"/>
</dbReference>
<dbReference type="PANTHER" id="PTHR43394">
    <property type="entry name" value="ATP-DEPENDENT PERMEASE MDL1, MITOCHONDRIAL"/>
    <property type="match status" value="1"/>
</dbReference>
<evidence type="ECO:0000256" key="7">
    <source>
        <dbReference type="SAM" id="Phobius"/>
    </source>
</evidence>
<dbReference type="PROSITE" id="PS50929">
    <property type="entry name" value="ABC_TM1F"/>
    <property type="match status" value="2"/>
</dbReference>
<dbReference type="GO" id="GO:0005743">
    <property type="term" value="C:mitochondrial inner membrane"/>
    <property type="evidence" value="ECO:0007669"/>
    <property type="project" value="TreeGrafter"/>
</dbReference>
<evidence type="ECO:0000256" key="6">
    <source>
        <dbReference type="ARBA" id="ARBA00023136"/>
    </source>
</evidence>
<dbReference type="SUPFAM" id="SSF52540">
    <property type="entry name" value="P-loop containing nucleoside triphosphate hydrolases"/>
    <property type="match status" value="2"/>
</dbReference>
<evidence type="ECO:0000256" key="1">
    <source>
        <dbReference type="ARBA" id="ARBA00004141"/>
    </source>
</evidence>
<dbReference type="CDD" id="cd18577">
    <property type="entry name" value="ABC_6TM_Pgp_ABCB1_D1_like"/>
    <property type="match status" value="1"/>
</dbReference>
<dbReference type="InterPro" id="IPR003593">
    <property type="entry name" value="AAA+_ATPase"/>
</dbReference>
<keyword evidence="3" id="KW-0547">Nucleotide-binding</keyword>
<feature type="transmembrane region" description="Helical" evidence="7">
    <location>
        <begin position="927"/>
        <end position="946"/>
    </location>
</feature>
<dbReference type="OrthoDB" id="6500128at2759"/>
<dbReference type="SMART" id="SM00382">
    <property type="entry name" value="AAA"/>
    <property type="match status" value="2"/>
</dbReference>
<feature type="transmembrane region" description="Helical" evidence="7">
    <location>
        <begin position="287"/>
        <end position="307"/>
    </location>
</feature>
<feature type="domain" description="ABC transmembrane type-1" evidence="9">
    <location>
        <begin position="52"/>
        <end position="342"/>
    </location>
</feature>
<evidence type="ECO:0000259" key="9">
    <source>
        <dbReference type="PROSITE" id="PS50929"/>
    </source>
</evidence>
<dbReference type="InterPro" id="IPR017871">
    <property type="entry name" value="ABC_transporter-like_CS"/>
</dbReference>
<evidence type="ECO:0000256" key="5">
    <source>
        <dbReference type="ARBA" id="ARBA00022989"/>
    </source>
</evidence>
<sequence>MEPSSPMSDTRRELTIDSLQVSPSSSGTAKAASSWRLLFFFTKREHLGILSAAIGAAALVAGLRALLSVVLGRIFEIVSQFGQGAIAGHKALADVSTWCLVLVGLGIGSWMANSSFISLWIVFGELQARDARKHVFRGLLLKPVEWFASLRDGVEGLHIRTHTQTRDFQLATGQVLGFILCDLITSFVSFGIAVYYSWKLALVLLTTLPVSFVILCAVMHKVDTEVGLQKQYLQKASTLAAAAVKGIDLVTVFAGHDREVTKYASALSLASRHFLCQVRCNSIQMGYIAFWSISIFILGFWYGLVLVKQGLPAGNVVTTFHSILTAFQGIEALSSHWLALSKGKGAAYFLTSLTSSEQIFQSPTAEDHETKIGELNGEIRLEKVNFAYESNPGQKCLTEASLYFPAKKMTFLIGDSGSGKSTICALIANLLTPVEGKVLIDGYPLRQLPESYLRRQVALVHQNSPVIQDTFFNNIALGHTCPSEVTASDVLRACRFAQLESTILSLHCGVSTGLTSDSHLLSGGQKQKLALARAWLRDPTVLLMDEPTSALDPTSQTRIMEAVRKWRQDKTTVIVTHDLSNIEDEDFVYILKNGTVSRQGQMRDLRAEAAALCNPDGKRLSNYPGLRHSLVSNPSVIQPTGYPLLQDYRNHNPTASPQNARPLSLSTRPESLFGFNKRLSQIKVRKSATRPISLGWQLTSNWEETQEQFSNYLDRQFRTLTKDTELLTQDLNFGTRYEQQSRTEKEVTENQTAEDVESTYTKNESLCYGTPARHRSAERFCGSMNGRVESLLGIISTVWPSIGNGDRVALLLAIILCLIAAAATSAFSYCLARLLSAMWAKPGQEDGTRWALYLVGVAVVNGFCTGGGNYLFESVAQTWIDNLRKHAFRNVLKQPRSWFHTTRITSACINQSFDRNAQEMRTIMGKIVPIAITVLAVIFVSVIWAMVICWRLTLVALSPVPLIIIAVKAYSIVSSVWEQRCNDAATKCSSILKEALLNFEFVRTFTLESYFTVKQASAADEALHTGIRKSLQTGPLFGLYQSIVMPLTALVFYFGTSIATKDSAINVNEVLQVINLLLFSIGTTFELLYDLPELAVARGAAEDFLTYVRLPEPTQSLQYSPNQPSSPLPVQICNLDFAPDQSSPNIINGLSLDINPGQSLAIVGASGSGKSTILSLLLGINRPNQLSQNQTNVDESGLRIGNMLQANIDMERLRSTMAYVPQNPFLFPATIAENITYGINSVCPESLQEAMVQAAEAAGIHDFIVSLPNAYDTVVGDGGQTLSGGQTQLVNIARALARKPQLLLLDEPTSALDTHSAATVRSAITTLIQSSHEKVQNMTLVVATHCVKMMQAVDEIAVLEAGTKVEQGSYTSLMANRGSLWRLINDGAG</sequence>
<protein>
    <submittedName>
        <fullName evidence="10">ABC a-pheromone efflux pump AtrD</fullName>
    </submittedName>
</protein>
<dbReference type="GO" id="GO:0015421">
    <property type="term" value="F:ABC-type oligopeptide transporter activity"/>
    <property type="evidence" value="ECO:0007669"/>
    <property type="project" value="TreeGrafter"/>
</dbReference>
<keyword evidence="5 7" id="KW-1133">Transmembrane helix</keyword>
<evidence type="ECO:0000259" key="8">
    <source>
        <dbReference type="PROSITE" id="PS50893"/>
    </source>
</evidence>
<dbReference type="InterPro" id="IPR036640">
    <property type="entry name" value="ABC1_TM_sf"/>
</dbReference>
<dbReference type="OMA" id="TFWACLT"/>
<dbReference type="EMBL" id="AZHC01000001">
    <property type="protein sequence ID" value="OAA52103.1"/>
    <property type="molecule type" value="Genomic_DNA"/>
</dbReference>
<organism evidence="10 11">
    <name type="scientific">Metarhizium rileyi (strain RCEF 4871)</name>
    <name type="common">Nomuraea rileyi</name>
    <dbReference type="NCBI Taxonomy" id="1649241"/>
    <lineage>
        <taxon>Eukaryota</taxon>
        <taxon>Fungi</taxon>
        <taxon>Dikarya</taxon>
        <taxon>Ascomycota</taxon>
        <taxon>Pezizomycotina</taxon>
        <taxon>Sordariomycetes</taxon>
        <taxon>Hypocreomycetidae</taxon>
        <taxon>Hypocreales</taxon>
        <taxon>Clavicipitaceae</taxon>
        <taxon>Metarhizium</taxon>
    </lineage>
</organism>
<dbReference type="SUPFAM" id="SSF90123">
    <property type="entry name" value="ABC transporter transmembrane region"/>
    <property type="match status" value="2"/>
</dbReference>
<dbReference type="PROSITE" id="PS50893">
    <property type="entry name" value="ABC_TRANSPORTER_2"/>
    <property type="match status" value="2"/>
</dbReference>
<dbReference type="InterPro" id="IPR027417">
    <property type="entry name" value="P-loop_NTPase"/>
</dbReference>
<feature type="transmembrane region" description="Helical" evidence="7">
    <location>
        <begin position="808"/>
        <end position="832"/>
    </location>
</feature>
<dbReference type="Gene3D" id="1.20.1560.10">
    <property type="entry name" value="ABC transporter type 1, transmembrane domain"/>
    <property type="match status" value="2"/>
</dbReference>
<evidence type="ECO:0000313" key="11">
    <source>
        <dbReference type="Proteomes" id="UP000243498"/>
    </source>
</evidence>
<keyword evidence="6 7" id="KW-0472">Membrane</keyword>
<feature type="transmembrane region" description="Helical" evidence="7">
    <location>
        <begin position="175"/>
        <end position="196"/>
    </location>
</feature>
<keyword evidence="4" id="KW-0067">ATP-binding</keyword>
<dbReference type="GO" id="GO:0005524">
    <property type="term" value="F:ATP binding"/>
    <property type="evidence" value="ECO:0007669"/>
    <property type="project" value="UniProtKB-KW"/>
</dbReference>
<keyword evidence="2 7" id="KW-0812">Transmembrane</keyword>
<feature type="transmembrane region" description="Helical" evidence="7">
    <location>
        <begin position="202"/>
        <end position="220"/>
    </location>
</feature>
<dbReference type="PANTHER" id="PTHR43394:SF15">
    <property type="entry name" value="ALPHA-FACTOR-TRANSPORTING ATPASE"/>
    <property type="match status" value="1"/>
</dbReference>
<proteinExistence type="predicted"/>
<feature type="transmembrane region" description="Helical" evidence="7">
    <location>
        <begin position="47"/>
        <end position="75"/>
    </location>
</feature>
<feature type="transmembrane region" description="Helical" evidence="7">
    <location>
        <begin position="1037"/>
        <end position="1058"/>
    </location>
</feature>
<dbReference type="Pfam" id="PF00664">
    <property type="entry name" value="ABC_membrane"/>
    <property type="match status" value="2"/>
</dbReference>
<feature type="transmembrane region" description="Helical" evidence="7">
    <location>
        <begin position="95"/>
        <end position="123"/>
    </location>
</feature>
<comment type="caution">
    <text evidence="10">The sequence shown here is derived from an EMBL/GenBank/DDBJ whole genome shotgun (WGS) entry which is preliminary data.</text>
</comment>
<feature type="domain" description="ABC transporter" evidence="8">
    <location>
        <begin position="379"/>
        <end position="618"/>
    </location>
</feature>
<comment type="subcellular location">
    <subcellularLocation>
        <location evidence="1">Membrane</location>
        <topology evidence="1">Multi-pass membrane protein</topology>
    </subcellularLocation>
</comment>
<evidence type="ECO:0000256" key="2">
    <source>
        <dbReference type="ARBA" id="ARBA00022692"/>
    </source>
</evidence>
<feature type="domain" description="ABC transporter" evidence="8">
    <location>
        <begin position="1130"/>
        <end position="1386"/>
    </location>
</feature>
<keyword evidence="11" id="KW-1185">Reference proteome</keyword>
<evidence type="ECO:0000313" key="10">
    <source>
        <dbReference type="EMBL" id="OAA52103.1"/>
    </source>
</evidence>
<feature type="domain" description="ABC transmembrane type-1" evidence="9">
    <location>
        <begin position="811"/>
        <end position="1095"/>
    </location>
</feature>
<name>A0A167KRU4_METRR</name>